<comment type="caution">
    <text evidence="4">The sequence shown here is derived from an EMBL/GenBank/DDBJ whole genome shotgun (WGS) entry which is preliminary data.</text>
</comment>
<feature type="region of interest" description="Disordered" evidence="3">
    <location>
        <begin position="725"/>
        <end position="924"/>
    </location>
</feature>
<feature type="compositionally biased region" description="Polar residues" evidence="3">
    <location>
        <begin position="798"/>
        <end position="807"/>
    </location>
</feature>
<feature type="compositionally biased region" description="Basic and acidic residues" evidence="3">
    <location>
        <begin position="1119"/>
        <end position="1136"/>
    </location>
</feature>
<evidence type="ECO:0000313" key="4">
    <source>
        <dbReference type="EMBL" id="KAG4413616.1"/>
    </source>
</evidence>
<feature type="compositionally biased region" description="Basic and acidic residues" evidence="3">
    <location>
        <begin position="825"/>
        <end position="844"/>
    </location>
</feature>
<feature type="region of interest" description="Disordered" evidence="3">
    <location>
        <begin position="563"/>
        <end position="651"/>
    </location>
</feature>
<feature type="compositionally biased region" description="Low complexity" evidence="3">
    <location>
        <begin position="725"/>
        <end position="738"/>
    </location>
</feature>
<feature type="compositionally biased region" description="Polar residues" evidence="3">
    <location>
        <begin position="1205"/>
        <end position="1214"/>
    </location>
</feature>
<feature type="compositionally biased region" description="Acidic residues" evidence="3">
    <location>
        <begin position="224"/>
        <end position="233"/>
    </location>
</feature>
<feature type="compositionally biased region" description="Polar residues" evidence="3">
    <location>
        <begin position="321"/>
        <end position="333"/>
    </location>
</feature>
<feature type="compositionally biased region" description="Basic and acidic residues" evidence="3">
    <location>
        <begin position="1071"/>
        <end position="1097"/>
    </location>
</feature>
<feature type="compositionally biased region" description="Polar residues" evidence="3">
    <location>
        <begin position="663"/>
        <end position="682"/>
    </location>
</feature>
<dbReference type="Proteomes" id="UP000664132">
    <property type="component" value="Unassembled WGS sequence"/>
</dbReference>
<feature type="compositionally biased region" description="Polar residues" evidence="3">
    <location>
        <begin position="1"/>
        <end position="14"/>
    </location>
</feature>
<feature type="region of interest" description="Disordered" evidence="3">
    <location>
        <begin position="1"/>
        <end position="236"/>
    </location>
</feature>
<dbReference type="GO" id="GO:0006355">
    <property type="term" value="P:regulation of DNA-templated transcription"/>
    <property type="evidence" value="ECO:0007669"/>
    <property type="project" value="InterPro"/>
</dbReference>
<evidence type="ECO:0000256" key="2">
    <source>
        <dbReference type="ARBA" id="ARBA00023242"/>
    </source>
</evidence>
<feature type="compositionally biased region" description="Low complexity" evidence="3">
    <location>
        <begin position="859"/>
        <end position="878"/>
    </location>
</feature>
<dbReference type="PROSITE" id="PS00354">
    <property type="entry name" value="HMGI_Y"/>
    <property type="match status" value="1"/>
</dbReference>
<feature type="region of interest" description="Disordered" evidence="3">
    <location>
        <begin position="250"/>
        <end position="333"/>
    </location>
</feature>
<dbReference type="GO" id="GO:0005634">
    <property type="term" value="C:nucleus"/>
    <property type="evidence" value="ECO:0007669"/>
    <property type="project" value="UniProtKB-SubCell"/>
</dbReference>
<feature type="compositionally biased region" description="Low complexity" evidence="3">
    <location>
        <begin position="780"/>
        <end position="792"/>
    </location>
</feature>
<comment type="subcellular location">
    <subcellularLocation>
        <location evidence="1">Nucleus</location>
    </subcellularLocation>
</comment>
<feature type="compositionally biased region" description="Polar residues" evidence="3">
    <location>
        <begin position="259"/>
        <end position="277"/>
    </location>
</feature>
<feature type="compositionally biased region" description="Basic residues" evidence="3">
    <location>
        <begin position="18"/>
        <end position="28"/>
    </location>
</feature>
<dbReference type="InterPro" id="IPR000637">
    <property type="entry name" value="HMGI/Y_DNA-bd_CS"/>
</dbReference>
<feature type="compositionally biased region" description="Polar residues" evidence="3">
    <location>
        <begin position="608"/>
        <end position="630"/>
    </location>
</feature>
<feature type="compositionally biased region" description="Acidic residues" evidence="3">
    <location>
        <begin position="910"/>
        <end position="924"/>
    </location>
</feature>
<organism evidence="4 5">
    <name type="scientific">Cadophora malorum</name>
    <dbReference type="NCBI Taxonomy" id="108018"/>
    <lineage>
        <taxon>Eukaryota</taxon>
        <taxon>Fungi</taxon>
        <taxon>Dikarya</taxon>
        <taxon>Ascomycota</taxon>
        <taxon>Pezizomycotina</taxon>
        <taxon>Leotiomycetes</taxon>
        <taxon>Helotiales</taxon>
        <taxon>Ploettnerulaceae</taxon>
        <taxon>Cadophora</taxon>
    </lineage>
</organism>
<feature type="compositionally biased region" description="Basic residues" evidence="3">
    <location>
        <begin position="175"/>
        <end position="187"/>
    </location>
</feature>
<dbReference type="EMBL" id="JAFJYH010000304">
    <property type="protein sequence ID" value="KAG4413616.1"/>
    <property type="molecule type" value="Genomic_DNA"/>
</dbReference>
<reference evidence="4" key="1">
    <citation type="submission" date="2021-02" db="EMBL/GenBank/DDBJ databases">
        <title>Genome sequence Cadophora malorum strain M34.</title>
        <authorList>
            <person name="Stefanovic E."/>
            <person name="Vu D."/>
            <person name="Scully C."/>
            <person name="Dijksterhuis J."/>
            <person name="Roader J."/>
            <person name="Houbraken J."/>
        </authorList>
    </citation>
    <scope>NUCLEOTIDE SEQUENCE</scope>
    <source>
        <strain evidence="4">M34</strain>
    </source>
</reference>
<feature type="compositionally biased region" description="Polar residues" evidence="3">
    <location>
        <begin position="408"/>
        <end position="426"/>
    </location>
</feature>
<keyword evidence="2" id="KW-0539">Nucleus</keyword>
<keyword evidence="5" id="KW-1185">Reference proteome</keyword>
<feature type="compositionally biased region" description="Low complexity" evidence="3">
    <location>
        <begin position="1188"/>
        <end position="1204"/>
    </location>
</feature>
<sequence>MSSSPDPLNDSATYHSPAKPRRSSRARRSLPLQGSSPKKQTFELDVGNSLSPQKLRVTVEAGGSDAENAYPELNGPSASPTRAPKNRRRERTTTTTVPVKGLEDSEDEAPQAATPKRGRGRPKKSIGTPVLAKKSGRASTPTRKTRRKSIGSLVDGDDDEDINFRIGKGVEIGRGKGRSKSRSRSTKGTRNSTPAAKDVGTASKPASSATSKKGRGRRKSSVPDEIEVLEDDSYQGSALDFEQSCRDCDNARTLEPIDSNAQEHPSPYSTVRSTTTIGGAESDIVIARFDPGNETPRKPGWSSPHVIDAPQSSATRRRANSYPSPSVSPAKLSFSQYQEESVVMVPATDSEGRDSPLSQHVGDEDYQYDDNDGDAVEQYRDFDTILESEGFSMISVDSVPSLREHFSSPANQPEKQPPNQVKNKSLQALREETAYDDSFSAIPEDVLEAATPGRKPPNPRLLSVQTARIDDSFSRIPPDVLQAATPAQKTQVSKLVSQNNPANDSFSSVAPEILEAATPHGKSLKKRLSATGLGVNDQYEDSFSAIPADVLDAATPAAVRHVHPSSSRLDVPIPRVSVSPSQNQATNPAPIRLLTPEETPSPPAEGPDSQQLKSNGNISSKSAGQPSVPSSRHDSSMMRSQLPSSPPSIAPRRYTYTAHLRQNRQLNPNNMTQTPSIVFSSPTLPPPIQIGRGIPALAPPSEQAERPALSPIVRAGRMLQDILVPSSPRSRSQSLGSPFKSPAADRRSSSIIAQGSYPSPVHERLAGPLPRSDLSGHFGGSSSQRHSRSSQQEDPFRNSATTQQRSPSPEEKQQYTLELPRSRHHSDSRVRNGRPEPESIRSDDAMSWQAEEEIPHQGSSISSRNNAASNRTSRESAALENSVEERWAAERAAVVQEASKANSSKVIVIDSDDEQPADAQDEDEDFGLLLETLNSSSPVVERREEPKEVFERPRRSKIPSPWRKNSKRLVYSDELSHIPSSPPEPRAPAAKLFGKPAAPEQITVRRTMPQESIDDTDVDLSQYQIPQKANFNPRPRESGNLDLSALLGSSPPKGFPLVSTGKASFQRQPRRSQEPSREEQMEKPMLKLDEGEAKEQQQRPVDFNPIPQKMGFNPRPRALPREELQKEIPKPDEGNVKEQQLVDLNTIPQKLAFNPRPRVSSAVKPSSDVPALFAGSARPNQTIKSDDAASSSPLSMPLAPSSPSRTNAIQASRSHLTEASPDYSADSRSSDPDKENQEIVTSRTLKWTESLRLDTATNVVLQTPLPPLASPTKSCLRSPLKTPAAGPSSGLGFANLSPSKGVTFVSSSPTPESPEEAPLSGSTWSKDHWRLLDTITQTWKPENNVSPFSSDDKEASARRRRNSTRVISRLLGKTVFSGDQKMRLEQWHLEAVDEFRGCVPGWQEKVIAMRLFALLVGEERRAKGLAGGGRAGDYDHLN</sequence>
<feature type="region of interest" description="Disordered" evidence="3">
    <location>
        <begin position="1340"/>
        <end position="1361"/>
    </location>
</feature>
<feature type="compositionally biased region" description="Low complexity" evidence="3">
    <location>
        <begin position="201"/>
        <end position="211"/>
    </location>
</feature>
<feature type="compositionally biased region" description="Polar residues" evidence="3">
    <location>
        <begin position="1019"/>
        <end position="1030"/>
    </location>
</feature>
<accession>A0A8H7T7B6</accession>
<evidence type="ECO:0000256" key="3">
    <source>
        <dbReference type="SAM" id="MobiDB-lite"/>
    </source>
</evidence>
<feature type="compositionally biased region" description="Acidic residues" evidence="3">
    <location>
        <begin position="364"/>
        <end position="373"/>
    </location>
</feature>
<protein>
    <submittedName>
        <fullName evidence="4">Uncharacterized protein</fullName>
    </submittedName>
</protein>
<feature type="region of interest" description="Disordered" evidence="3">
    <location>
        <begin position="402"/>
        <end position="426"/>
    </location>
</feature>
<feature type="compositionally biased region" description="Basic and acidic residues" evidence="3">
    <location>
        <begin position="940"/>
        <end position="953"/>
    </location>
</feature>
<feature type="compositionally biased region" description="Basic and acidic residues" evidence="3">
    <location>
        <begin position="1228"/>
        <end position="1237"/>
    </location>
</feature>
<feature type="region of interest" description="Disordered" evidence="3">
    <location>
        <begin position="937"/>
        <end position="1241"/>
    </location>
</feature>
<feature type="region of interest" description="Disordered" evidence="3">
    <location>
        <begin position="348"/>
        <end position="373"/>
    </location>
</feature>
<evidence type="ECO:0000313" key="5">
    <source>
        <dbReference type="Proteomes" id="UP000664132"/>
    </source>
</evidence>
<feature type="compositionally biased region" description="Polar residues" evidence="3">
    <location>
        <begin position="1340"/>
        <end position="1349"/>
    </location>
</feature>
<feature type="region of interest" description="Disordered" evidence="3">
    <location>
        <begin position="1271"/>
        <end position="1323"/>
    </location>
</feature>
<proteinExistence type="predicted"/>
<feature type="region of interest" description="Disordered" evidence="3">
    <location>
        <begin position="663"/>
        <end position="706"/>
    </location>
</feature>
<evidence type="ECO:0000256" key="1">
    <source>
        <dbReference type="ARBA" id="ARBA00004123"/>
    </source>
</evidence>
<feature type="compositionally biased region" description="Polar residues" evidence="3">
    <location>
        <begin position="578"/>
        <end position="587"/>
    </location>
</feature>
<gene>
    <name evidence="4" type="ORF">IFR04_013238</name>
</gene>
<name>A0A8H7T7B6_9HELO</name>
<dbReference type="OrthoDB" id="3946221at2759"/>